<dbReference type="RefSeq" id="WP_085440430.1">
    <property type="nucleotide sequence ID" value="NZ_LVJN01000015.1"/>
</dbReference>
<keyword evidence="3" id="KW-1185">Reference proteome</keyword>
<evidence type="ECO:0000313" key="2">
    <source>
        <dbReference type="EMBL" id="OSM06749.1"/>
    </source>
</evidence>
<protein>
    <submittedName>
        <fullName evidence="2">Uncharacterized protein</fullName>
    </submittedName>
</protein>
<name>A0A1Y2K7X9_9PROT</name>
<dbReference type="AlphaFoldDB" id="A0A1Y2K7X9"/>
<dbReference type="Proteomes" id="UP000194003">
    <property type="component" value="Unassembled WGS sequence"/>
</dbReference>
<evidence type="ECO:0000256" key="1">
    <source>
        <dbReference type="SAM" id="Phobius"/>
    </source>
</evidence>
<evidence type="ECO:0000313" key="3">
    <source>
        <dbReference type="Proteomes" id="UP000194003"/>
    </source>
</evidence>
<proteinExistence type="predicted"/>
<keyword evidence="1" id="KW-0472">Membrane</keyword>
<feature type="transmembrane region" description="Helical" evidence="1">
    <location>
        <begin position="6"/>
        <end position="24"/>
    </location>
</feature>
<reference evidence="2 3" key="1">
    <citation type="journal article" date="2016" name="BMC Genomics">
        <title>Combined genomic and structural analyses of a cultured magnetotactic bacterium reveals its niche adaptation to a dynamic environment.</title>
        <authorList>
            <person name="Araujo A.C."/>
            <person name="Morillo V."/>
            <person name="Cypriano J."/>
            <person name="Teixeira L.C."/>
            <person name="Leao P."/>
            <person name="Lyra S."/>
            <person name="Almeida L.G."/>
            <person name="Bazylinski D.A."/>
            <person name="Vasconcellos A.T."/>
            <person name="Abreu F."/>
            <person name="Lins U."/>
        </authorList>
    </citation>
    <scope>NUCLEOTIDE SEQUENCE [LARGE SCALE GENOMIC DNA]</scope>
    <source>
        <strain evidence="2 3">IT-1</strain>
    </source>
</reference>
<comment type="caution">
    <text evidence="2">The sequence shown here is derived from an EMBL/GenBank/DDBJ whole genome shotgun (WGS) entry which is preliminary data.</text>
</comment>
<dbReference type="EMBL" id="LVJN01000015">
    <property type="protein sequence ID" value="OSM06749.1"/>
    <property type="molecule type" value="Genomic_DNA"/>
</dbReference>
<sequence>MTAYRISIHAGAVTLLGLLFWLSGSPPELDLSLGTLIALAILYGLGWVASLMAIFLILICWDALAGDHWSS</sequence>
<keyword evidence="1" id="KW-0812">Transmembrane</keyword>
<accession>A0A1Y2K7X9</accession>
<organism evidence="2 3">
    <name type="scientific">Magnetofaba australis IT-1</name>
    <dbReference type="NCBI Taxonomy" id="1434232"/>
    <lineage>
        <taxon>Bacteria</taxon>
        <taxon>Pseudomonadati</taxon>
        <taxon>Pseudomonadota</taxon>
        <taxon>Magnetococcia</taxon>
        <taxon>Magnetococcales</taxon>
        <taxon>Magnetococcaceae</taxon>
        <taxon>Magnetofaba</taxon>
    </lineage>
</organism>
<keyword evidence="1" id="KW-1133">Transmembrane helix</keyword>
<feature type="transmembrane region" description="Helical" evidence="1">
    <location>
        <begin position="36"/>
        <end position="64"/>
    </location>
</feature>
<gene>
    <name evidence="2" type="ORF">MAIT1_00396</name>
</gene>